<evidence type="ECO:0000256" key="1">
    <source>
        <dbReference type="SAM" id="MobiDB-lite"/>
    </source>
</evidence>
<accession>A0A246IXG6</accession>
<reference evidence="2 3" key="1">
    <citation type="journal article" date="2008" name="Int. J. Syst. Evol. Microbiol.">
        <title>Description of Roseateles aquatilis sp. nov. and Roseateles terrae sp. nov., in the class Betaproteobacteria, and emended description of the genus Roseateles.</title>
        <authorList>
            <person name="Gomila M."/>
            <person name="Bowien B."/>
            <person name="Falsen E."/>
            <person name="Moore E.R."/>
            <person name="Lalucat J."/>
        </authorList>
    </citation>
    <scope>NUCLEOTIDE SEQUENCE [LARGE SCALE GENOMIC DNA]</scope>
    <source>
        <strain evidence="2 3">CCUG 48205</strain>
    </source>
</reference>
<keyword evidence="3" id="KW-1185">Reference proteome</keyword>
<proteinExistence type="predicted"/>
<dbReference type="AlphaFoldDB" id="A0A246IXG6"/>
<dbReference type="Gene3D" id="1.10.575.10">
    <property type="entry name" value="P1 Nuclease"/>
    <property type="match status" value="1"/>
</dbReference>
<evidence type="ECO:0000313" key="2">
    <source>
        <dbReference type="EMBL" id="OWQ84757.1"/>
    </source>
</evidence>
<comment type="caution">
    <text evidence="2">The sequence shown here is derived from an EMBL/GenBank/DDBJ whole genome shotgun (WGS) entry which is preliminary data.</text>
</comment>
<evidence type="ECO:0000313" key="3">
    <source>
        <dbReference type="Proteomes" id="UP000197468"/>
    </source>
</evidence>
<dbReference type="EMBL" id="NIOF01000015">
    <property type="protein sequence ID" value="OWQ84757.1"/>
    <property type="molecule type" value="Genomic_DNA"/>
</dbReference>
<name>A0A246IXG6_9BURK</name>
<protein>
    <recommendedName>
        <fullName evidence="4">S1/P1 Nuclease</fullName>
    </recommendedName>
</protein>
<organism evidence="2 3">
    <name type="scientific">Roseateles aquatilis</name>
    <dbReference type="NCBI Taxonomy" id="431061"/>
    <lineage>
        <taxon>Bacteria</taxon>
        <taxon>Pseudomonadati</taxon>
        <taxon>Pseudomonadota</taxon>
        <taxon>Betaproteobacteria</taxon>
        <taxon>Burkholderiales</taxon>
        <taxon>Sphaerotilaceae</taxon>
        <taxon>Roseateles</taxon>
    </lineage>
</organism>
<dbReference type="SUPFAM" id="SSF48537">
    <property type="entry name" value="Phospholipase C/P1 nuclease"/>
    <property type="match status" value="1"/>
</dbReference>
<dbReference type="Proteomes" id="UP000197468">
    <property type="component" value="Unassembled WGS sequence"/>
</dbReference>
<dbReference type="InterPro" id="IPR008947">
    <property type="entry name" value="PLipase_C/P1_nuclease_dom_sf"/>
</dbReference>
<feature type="region of interest" description="Disordered" evidence="1">
    <location>
        <begin position="471"/>
        <end position="505"/>
    </location>
</feature>
<feature type="region of interest" description="Disordered" evidence="1">
    <location>
        <begin position="55"/>
        <end position="74"/>
    </location>
</feature>
<dbReference type="GO" id="GO:0016788">
    <property type="term" value="F:hydrolase activity, acting on ester bonds"/>
    <property type="evidence" value="ECO:0007669"/>
    <property type="project" value="InterPro"/>
</dbReference>
<evidence type="ECO:0008006" key="4">
    <source>
        <dbReference type="Google" id="ProtNLM"/>
    </source>
</evidence>
<gene>
    <name evidence="2" type="ORF">CDN99_23795</name>
</gene>
<sequence>MHMSVLDLQYNFSGLSLKDLLEARDAYHFHLLSKANVVGTAVGYYLIRKTDPWPTKSGESRLGHGKPKTPRTLDNSEVRDYSWPCVLAFVKKWAADEEFGPAGQYDPSQSLPKTLYMQDGRAVPVCTVEVGETRTHKVAEPVWGPRPSHPLGGGCPIIVERQGERRSATAGCLVTDGFTTYALTARHASGDVGTIVRSVLREGEDRIGVSSGVNLMRLPFSEVYPNYPGRRSFSALDVGLVTLDRLEDWTSNTYGLPALGPMADVHEGNLSLRLIDQPVLGYGAASGLIRGKLKALFYRHRSVGGFDYVADFMIAPGDGVETRPGDSGMVWHLDVTPRDQRVDVIPLAKRDLRPLAVEWGGQVLGDTSHSASYAVATSLSTVCRQLNVELVTDVGRGVSGYWGRTGHYSIAALAITAVRDPKLKALMETNSSILSFDLDAIEQSGFDASVGALSSDDKFVPLADVPDEIWKKLPKSSGGRTGGRDSSGGGGMTNGPEHPTHYADIDAKHPDQATNLRELCRTDPDTYLTIEAWQNYYKRLTEVAKAEGRPKEANQYSNKLKKGLLPFRLWQFFDTMVECLSRSDIVGFVTAAGIAAHYMGDASQPLHGSYLADGDKYRDGPRVDADGNAIPYGDGVHSAYETKMVSRFASTLLPEAVNELAAMNELRLCKSGAQVARATIELMHVVAEELPPQKILDVFEEAGGGSKVAMLKAMNDELAEPTTKVLAHGARYLALLWDSAWFQASSAGMQPASPAKLEPKDVRAKYIKKTFVPSLTLDEVGDVLKVATHSPPSGWHP</sequence>
<feature type="compositionally biased region" description="Gly residues" evidence="1">
    <location>
        <begin position="479"/>
        <end position="493"/>
    </location>
</feature>